<keyword evidence="3" id="KW-1185">Reference proteome</keyword>
<keyword evidence="1" id="KW-0812">Transmembrane</keyword>
<gene>
    <name evidence="2" type="ORF">E0L93_05030</name>
</gene>
<proteinExistence type="predicted"/>
<dbReference type="OrthoDB" id="5244431at2"/>
<reference evidence="2 3" key="1">
    <citation type="submission" date="2019-03" db="EMBL/GenBank/DDBJ databases">
        <title>Whole genome sequence of a novel Rubrobacter taiwanensis strain, isolated from Yellowstone National Park.</title>
        <authorList>
            <person name="Freed S."/>
            <person name="Ramaley R.F."/>
            <person name="Kyndt J.A."/>
        </authorList>
    </citation>
    <scope>NUCLEOTIDE SEQUENCE [LARGE SCALE GENOMIC DNA]</scope>
    <source>
        <strain evidence="2 3">Yellowstone</strain>
    </source>
</reference>
<keyword evidence="1" id="KW-1133">Transmembrane helix</keyword>
<evidence type="ECO:0000256" key="1">
    <source>
        <dbReference type="SAM" id="Phobius"/>
    </source>
</evidence>
<dbReference type="Proteomes" id="UP000295244">
    <property type="component" value="Unassembled WGS sequence"/>
</dbReference>
<evidence type="ECO:0000313" key="3">
    <source>
        <dbReference type="Proteomes" id="UP000295244"/>
    </source>
</evidence>
<evidence type="ECO:0008006" key="4">
    <source>
        <dbReference type="Google" id="ProtNLM"/>
    </source>
</evidence>
<organism evidence="2 3">
    <name type="scientific">Rubrobacter taiwanensis</name>
    <dbReference type="NCBI Taxonomy" id="185139"/>
    <lineage>
        <taxon>Bacteria</taxon>
        <taxon>Bacillati</taxon>
        <taxon>Actinomycetota</taxon>
        <taxon>Rubrobacteria</taxon>
        <taxon>Rubrobacterales</taxon>
        <taxon>Rubrobacteraceae</taxon>
        <taxon>Rubrobacter</taxon>
    </lineage>
</organism>
<feature type="transmembrane region" description="Helical" evidence="1">
    <location>
        <begin position="42"/>
        <end position="63"/>
    </location>
</feature>
<dbReference type="Pfam" id="PF26606">
    <property type="entry name" value="SCO4848"/>
    <property type="match status" value="1"/>
</dbReference>
<dbReference type="EMBL" id="SKBU01000009">
    <property type="protein sequence ID" value="TCJ18868.1"/>
    <property type="molecule type" value="Genomic_DNA"/>
</dbReference>
<comment type="caution">
    <text evidence="2">The sequence shown here is derived from an EMBL/GenBank/DDBJ whole genome shotgun (WGS) entry which is preliminary data.</text>
</comment>
<sequence>MKLSRRQCNLLLGMGIVMLFFWVTRGYTWYANDLQSDPYLALLHLPIIAVSLAIGAYLAYLGIKGRRQTGG</sequence>
<protein>
    <recommendedName>
        <fullName evidence="4">DUF3955 domain-containing protein</fullName>
    </recommendedName>
</protein>
<dbReference type="RefSeq" id="WP_132689368.1">
    <property type="nucleotide sequence ID" value="NZ_SKBU01000009.1"/>
</dbReference>
<accession>A0A4R1BNC4</accession>
<dbReference type="InterPro" id="IPR058061">
    <property type="entry name" value="SCO4848-like"/>
</dbReference>
<keyword evidence="1" id="KW-0472">Membrane</keyword>
<name>A0A4R1BNC4_9ACTN</name>
<evidence type="ECO:0000313" key="2">
    <source>
        <dbReference type="EMBL" id="TCJ18868.1"/>
    </source>
</evidence>
<dbReference type="AlphaFoldDB" id="A0A4R1BNC4"/>